<dbReference type="InterPro" id="IPR000073">
    <property type="entry name" value="AB_hydrolase_1"/>
</dbReference>
<dbReference type="Pfam" id="PF12697">
    <property type="entry name" value="Abhydrolase_6"/>
    <property type="match status" value="1"/>
</dbReference>
<dbReference type="AlphaFoldDB" id="A0A0H5S7N5"/>
<sequence length="292" mass="31315">MRNSLSNTRSASSGWVSIEPCSRPSPAFLETAQNGPVRAVLSPHGLGGAYARRMTTFALVHGAWHGAWCWERLTPLLRQEGHNVVAMDLPCDDASASFEAYADVVCAALDGCNDDVVLVGHSLGANTIPLVAARRPVRHLVYLCGAVPAIGRSVIDQIAGTDMMGQGWDAGLGEPDAQQRTTWVDPDCARALLFADCDEPTAEAAFTRLRPQARYPSTLPFSLSEFPAVGHTTVICSDDRMVNPAWSRRVARERLGANVVDLPGSHSPFFSRPSTLAGVLLRLAEAQLVTLG</sequence>
<dbReference type="InterPro" id="IPR029058">
    <property type="entry name" value="AB_hydrolase_fold"/>
</dbReference>
<dbReference type="InterPro" id="IPR052897">
    <property type="entry name" value="Sec-Metab_Biosynth_Hydrolase"/>
</dbReference>
<evidence type="ECO:0000313" key="2">
    <source>
        <dbReference type="EMBL" id="CRZ17269.1"/>
    </source>
</evidence>
<gene>
    <name evidence="2" type="ORF">BN2156_04154</name>
</gene>
<feature type="domain" description="AB hydrolase-1" evidence="1">
    <location>
        <begin position="59"/>
        <end position="277"/>
    </location>
</feature>
<dbReference type="PANTHER" id="PTHR37017">
    <property type="entry name" value="AB HYDROLASE-1 DOMAIN-CONTAINING PROTEIN-RELATED"/>
    <property type="match status" value="1"/>
</dbReference>
<keyword evidence="2" id="KW-0378">Hydrolase</keyword>
<dbReference type="EMBL" id="CWKH01000002">
    <property type="protein sequence ID" value="CRZ17269.1"/>
    <property type="molecule type" value="Genomic_DNA"/>
</dbReference>
<evidence type="ECO:0000259" key="1">
    <source>
        <dbReference type="Pfam" id="PF12697"/>
    </source>
</evidence>
<evidence type="ECO:0000313" key="3">
    <source>
        <dbReference type="Proteomes" id="UP000199147"/>
    </source>
</evidence>
<dbReference type="STRING" id="146018.BN2156_04154"/>
<reference evidence="3" key="1">
    <citation type="submission" date="2015-07" db="EMBL/GenBank/DDBJ databases">
        <authorList>
            <person name="Urmite Genomes"/>
        </authorList>
    </citation>
    <scope>NUCLEOTIDE SEQUENCE [LARGE SCALE GENOMIC DNA]</scope>
    <source>
        <strain evidence="3">type strain: ATCC 49404</strain>
    </source>
</reference>
<organism evidence="2 3">
    <name type="scientific">Mycolicibacterium neworleansense</name>
    <dbReference type="NCBI Taxonomy" id="146018"/>
    <lineage>
        <taxon>Bacteria</taxon>
        <taxon>Bacillati</taxon>
        <taxon>Actinomycetota</taxon>
        <taxon>Actinomycetes</taxon>
        <taxon>Mycobacteriales</taxon>
        <taxon>Mycobacteriaceae</taxon>
        <taxon>Mycolicibacterium</taxon>
    </lineage>
</organism>
<dbReference type="PANTHER" id="PTHR37017:SF11">
    <property type="entry name" value="ESTERASE_LIPASE_THIOESTERASE DOMAIN-CONTAINING PROTEIN"/>
    <property type="match status" value="1"/>
</dbReference>
<name>A0A0H5S7N5_9MYCO</name>
<accession>A0A0H5S7N5</accession>
<protein>
    <submittedName>
        <fullName evidence="2">Alpha/beta hydrolase</fullName>
    </submittedName>
</protein>
<proteinExistence type="predicted"/>
<dbReference type="Gene3D" id="3.40.50.1820">
    <property type="entry name" value="alpha/beta hydrolase"/>
    <property type="match status" value="1"/>
</dbReference>
<dbReference type="GO" id="GO:0016787">
    <property type="term" value="F:hydrolase activity"/>
    <property type="evidence" value="ECO:0007669"/>
    <property type="project" value="UniProtKB-KW"/>
</dbReference>
<dbReference type="Proteomes" id="UP000199147">
    <property type="component" value="Unassembled WGS sequence"/>
</dbReference>
<keyword evidence="3" id="KW-1185">Reference proteome</keyword>
<dbReference type="SUPFAM" id="SSF53474">
    <property type="entry name" value="alpha/beta-Hydrolases"/>
    <property type="match status" value="1"/>
</dbReference>